<evidence type="ECO:0000313" key="1">
    <source>
        <dbReference type="EMBL" id="JAD17694.1"/>
    </source>
</evidence>
<reference evidence="1" key="2">
    <citation type="journal article" date="2015" name="Data Brief">
        <title>Shoot transcriptome of the giant reed, Arundo donax.</title>
        <authorList>
            <person name="Barrero R.A."/>
            <person name="Guerrero F.D."/>
            <person name="Moolhuijzen P."/>
            <person name="Goolsby J.A."/>
            <person name="Tidwell J."/>
            <person name="Bellgard S.E."/>
            <person name="Bellgard M.I."/>
        </authorList>
    </citation>
    <scope>NUCLEOTIDE SEQUENCE</scope>
    <source>
        <tissue evidence="1">Shoot tissue taken approximately 20 cm above the soil surface</tissue>
    </source>
</reference>
<accession>A0A0A8XUP6</accession>
<organism evidence="1">
    <name type="scientific">Arundo donax</name>
    <name type="common">Giant reed</name>
    <name type="synonym">Donax arundinaceus</name>
    <dbReference type="NCBI Taxonomy" id="35708"/>
    <lineage>
        <taxon>Eukaryota</taxon>
        <taxon>Viridiplantae</taxon>
        <taxon>Streptophyta</taxon>
        <taxon>Embryophyta</taxon>
        <taxon>Tracheophyta</taxon>
        <taxon>Spermatophyta</taxon>
        <taxon>Magnoliopsida</taxon>
        <taxon>Liliopsida</taxon>
        <taxon>Poales</taxon>
        <taxon>Poaceae</taxon>
        <taxon>PACMAD clade</taxon>
        <taxon>Arundinoideae</taxon>
        <taxon>Arundineae</taxon>
        <taxon>Arundo</taxon>
    </lineage>
</organism>
<reference evidence="1" key="1">
    <citation type="submission" date="2014-09" db="EMBL/GenBank/DDBJ databases">
        <authorList>
            <person name="Magalhaes I.L.F."/>
            <person name="Oliveira U."/>
            <person name="Santos F.R."/>
            <person name="Vidigal T.H.D.A."/>
            <person name="Brescovit A.D."/>
            <person name="Santos A.J."/>
        </authorList>
    </citation>
    <scope>NUCLEOTIDE SEQUENCE</scope>
    <source>
        <tissue evidence="1">Shoot tissue taken approximately 20 cm above the soil surface</tissue>
    </source>
</reference>
<dbReference type="EMBL" id="GBRH01280201">
    <property type="protein sequence ID" value="JAD17694.1"/>
    <property type="molecule type" value="Transcribed_RNA"/>
</dbReference>
<sequence length="66" mass="7723">MRCLVTQRRGTYMTNMGRMVSRREWEEVVTSIIRLTSLSNFLEVVPLEGVAQGYADRNVVRMWCIL</sequence>
<dbReference type="AlphaFoldDB" id="A0A0A8XUP6"/>
<name>A0A0A8XUP6_ARUDO</name>
<proteinExistence type="predicted"/>
<protein>
    <submittedName>
        <fullName evidence="1">Uncharacterized protein</fullName>
    </submittedName>
</protein>